<feature type="compositionally biased region" description="Acidic residues" evidence="1">
    <location>
        <begin position="160"/>
        <end position="170"/>
    </location>
</feature>
<dbReference type="AlphaFoldDB" id="A0AA36G1S0"/>
<dbReference type="Gene3D" id="1.25.40.540">
    <property type="entry name" value="TAP42-like family"/>
    <property type="match status" value="1"/>
</dbReference>
<reference evidence="2" key="1">
    <citation type="submission" date="2023-06" db="EMBL/GenBank/DDBJ databases">
        <authorList>
            <person name="Delattre M."/>
        </authorList>
    </citation>
    <scope>NUCLEOTIDE SEQUENCE</scope>
    <source>
        <strain evidence="2">AF72</strain>
    </source>
</reference>
<dbReference type="PANTHER" id="PTHR10933:SF9">
    <property type="entry name" value="IMMUNOGLOBULIN-BINDING PROTEIN 1"/>
    <property type="match status" value="1"/>
</dbReference>
<comment type="caution">
    <text evidence="2">The sequence shown here is derived from an EMBL/GenBank/DDBJ whole genome shotgun (WGS) entry which is preliminary data.</text>
</comment>
<accession>A0AA36G1S0</accession>
<proteinExistence type="predicted"/>
<dbReference type="InterPro" id="IPR038511">
    <property type="entry name" value="TAP42/TAP46-like_sf"/>
</dbReference>
<sequence>MFYAKSCFFGEDLRKEKQRRYSYEKSLKEALATAERNRTINPEDDEALRELYMIQLRHWAMKALDELDSIEEELPMARMMAERAAAGITTDEPKPPPTKLKPFIIARNREQKRVFGLGYPSVPTLTVDEWAEGMMKGGSWGNSKPDPAAEAAAKAHADLDDPEMQDAVDPDEVRARQMNWDEYKDTHRRGWGNTHNKG</sequence>
<evidence type="ECO:0000313" key="2">
    <source>
        <dbReference type="EMBL" id="CAJ0575445.1"/>
    </source>
</evidence>
<name>A0AA36G1S0_9BILA</name>
<dbReference type="GO" id="GO:0051721">
    <property type="term" value="F:protein phosphatase 2A binding"/>
    <property type="evidence" value="ECO:0007669"/>
    <property type="project" value="TreeGrafter"/>
</dbReference>
<keyword evidence="3" id="KW-1185">Reference proteome</keyword>
<dbReference type="Pfam" id="PF04177">
    <property type="entry name" value="TAP42"/>
    <property type="match status" value="1"/>
</dbReference>
<feature type="region of interest" description="Disordered" evidence="1">
    <location>
        <begin position="138"/>
        <end position="172"/>
    </location>
</feature>
<dbReference type="Proteomes" id="UP001177023">
    <property type="component" value="Unassembled WGS sequence"/>
</dbReference>
<evidence type="ECO:0008006" key="4">
    <source>
        <dbReference type="Google" id="ProtNLM"/>
    </source>
</evidence>
<dbReference type="GO" id="GO:0005829">
    <property type="term" value="C:cytosol"/>
    <property type="evidence" value="ECO:0007669"/>
    <property type="project" value="TreeGrafter"/>
</dbReference>
<feature type="non-terminal residue" evidence="2">
    <location>
        <position position="1"/>
    </location>
</feature>
<protein>
    <recommendedName>
        <fullName evidence="4">Immunoglobulin-binding protein 1</fullName>
    </recommendedName>
</protein>
<organism evidence="2 3">
    <name type="scientific">Mesorhabditis spiculigera</name>
    <dbReference type="NCBI Taxonomy" id="96644"/>
    <lineage>
        <taxon>Eukaryota</taxon>
        <taxon>Metazoa</taxon>
        <taxon>Ecdysozoa</taxon>
        <taxon>Nematoda</taxon>
        <taxon>Chromadorea</taxon>
        <taxon>Rhabditida</taxon>
        <taxon>Rhabditina</taxon>
        <taxon>Rhabditomorpha</taxon>
        <taxon>Rhabditoidea</taxon>
        <taxon>Rhabditidae</taxon>
        <taxon>Mesorhabditinae</taxon>
        <taxon>Mesorhabditis</taxon>
    </lineage>
</organism>
<evidence type="ECO:0000313" key="3">
    <source>
        <dbReference type="Proteomes" id="UP001177023"/>
    </source>
</evidence>
<dbReference type="GO" id="GO:0035303">
    <property type="term" value="P:regulation of dephosphorylation"/>
    <property type="evidence" value="ECO:0007669"/>
    <property type="project" value="TreeGrafter"/>
</dbReference>
<evidence type="ECO:0000256" key="1">
    <source>
        <dbReference type="SAM" id="MobiDB-lite"/>
    </source>
</evidence>
<dbReference type="PANTHER" id="PTHR10933">
    <property type="entry name" value="IMMUNOGLOBULIN-BINDING PROTEIN 1"/>
    <property type="match status" value="1"/>
</dbReference>
<dbReference type="EMBL" id="CATQJA010002639">
    <property type="protein sequence ID" value="CAJ0575445.1"/>
    <property type="molecule type" value="Genomic_DNA"/>
</dbReference>
<gene>
    <name evidence="2" type="ORF">MSPICULIGERA_LOCUS13755</name>
</gene>
<dbReference type="GO" id="GO:0009966">
    <property type="term" value="P:regulation of signal transduction"/>
    <property type="evidence" value="ECO:0007669"/>
    <property type="project" value="InterPro"/>
</dbReference>
<dbReference type="InterPro" id="IPR007304">
    <property type="entry name" value="TAP46-like"/>
</dbReference>